<dbReference type="PANTHER" id="PTHR10859:SF105">
    <property type="entry name" value="DOLICHYL-PHOSPHATE BETA-D-MANNOSYLTRANSFERASE"/>
    <property type="match status" value="1"/>
</dbReference>
<evidence type="ECO:0000256" key="6">
    <source>
        <dbReference type="ARBA" id="ARBA00022989"/>
    </source>
</evidence>
<dbReference type="PANTHER" id="PTHR10859">
    <property type="entry name" value="GLYCOSYL TRANSFERASE"/>
    <property type="match status" value="1"/>
</dbReference>
<evidence type="ECO:0000256" key="1">
    <source>
        <dbReference type="ARBA" id="ARBA00004308"/>
    </source>
</evidence>
<dbReference type="AlphaFoldDB" id="A0A483CSW7"/>
<evidence type="ECO:0000256" key="4">
    <source>
        <dbReference type="ARBA" id="ARBA00022679"/>
    </source>
</evidence>
<evidence type="ECO:0000259" key="8">
    <source>
        <dbReference type="Pfam" id="PF00535"/>
    </source>
</evidence>
<dbReference type="GO" id="GO:0012505">
    <property type="term" value="C:endomembrane system"/>
    <property type="evidence" value="ECO:0007669"/>
    <property type="project" value="UniProtKB-SubCell"/>
</dbReference>
<dbReference type="CDD" id="cd04188">
    <property type="entry name" value="DPG_synthase"/>
    <property type="match status" value="1"/>
</dbReference>
<evidence type="ECO:0000313" key="10">
    <source>
        <dbReference type="Proteomes" id="UP000292580"/>
    </source>
</evidence>
<keyword evidence="7" id="KW-0472">Membrane</keyword>
<evidence type="ECO:0000256" key="5">
    <source>
        <dbReference type="ARBA" id="ARBA00022692"/>
    </source>
</evidence>
<dbReference type="Proteomes" id="UP000292580">
    <property type="component" value="Unassembled WGS sequence"/>
</dbReference>
<gene>
    <name evidence="9" type="ORF">CUJ86_09275</name>
</gene>
<keyword evidence="6" id="KW-1133">Transmembrane helix</keyword>
<dbReference type="InterPro" id="IPR029044">
    <property type="entry name" value="Nucleotide-diphossugar_trans"/>
</dbReference>
<keyword evidence="3" id="KW-0328">Glycosyltransferase</keyword>
<dbReference type="Pfam" id="PF00535">
    <property type="entry name" value="Glycos_transf_2"/>
    <property type="match status" value="1"/>
</dbReference>
<dbReference type="SUPFAM" id="SSF53448">
    <property type="entry name" value="Nucleotide-diphospho-sugar transferases"/>
    <property type="match status" value="1"/>
</dbReference>
<name>A0A483CSW7_9EURY</name>
<dbReference type="GO" id="GO:0006487">
    <property type="term" value="P:protein N-linked glycosylation"/>
    <property type="evidence" value="ECO:0007669"/>
    <property type="project" value="TreeGrafter"/>
</dbReference>
<comment type="similarity">
    <text evidence="2">Belongs to the glycosyltransferase 2 family.</text>
</comment>
<keyword evidence="5" id="KW-0812">Transmembrane</keyword>
<evidence type="ECO:0000256" key="7">
    <source>
        <dbReference type="ARBA" id="ARBA00023136"/>
    </source>
</evidence>
<dbReference type="EMBL" id="PGCL01000003">
    <property type="protein sequence ID" value="TAJ44205.1"/>
    <property type="molecule type" value="Genomic_DNA"/>
</dbReference>
<feature type="domain" description="Glycosyltransferase 2-like" evidence="8">
    <location>
        <begin position="7"/>
        <end position="168"/>
    </location>
</feature>
<accession>A0A483CSW7</accession>
<reference evidence="9 10" key="1">
    <citation type="submission" date="2017-11" db="EMBL/GenBank/DDBJ databases">
        <title>Isolation and Characterization of Methanofollis Species from Methane Seep Offshore SW Taiwan.</title>
        <authorList>
            <person name="Teng N.-H."/>
            <person name="Lai M.-C."/>
            <person name="Chen S.-C."/>
        </authorList>
    </citation>
    <scope>NUCLEOTIDE SEQUENCE [LARGE SCALE GENOMIC DNA]</scope>
    <source>
        <strain evidence="9 10">FWC-SCC2</strain>
    </source>
</reference>
<comment type="subcellular location">
    <subcellularLocation>
        <location evidence="1">Endomembrane system</location>
    </subcellularLocation>
</comment>
<evidence type="ECO:0000313" key="9">
    <source>
        <dbReference type="EMBL" id="TAJ44205.1"/>
    </source>
</evidence>
<dbReference type="RefSeq" id="WP_130647276.1">
    <property type="nucleotide sequence ID" value="NZ_PGCL01000003.1"/>
</dbReference>
<comment type="caution">
    <text evidence="9">The sequence shown here is derived from an EMBL/GenBank/DDBJ whole genome shotgun (WGS) entry which is preliminary data.</text>
</comment>
<evidence type="ECO:0000256" key="2">
    <source>
        <dbReference type="ARBA" id="ARBA00006739"/>
    </source>
</evidence>
<dbReference type="InterPro" id="IPR035518">
    <property type="entry name" value="DPG_synthase"/>
</dbReference>
<keyword evidence="4 9" id="KW-0808">Transferase</keyword>
<protein>
    <submittedName>
        <fullName evidence="9">Glycosyl transferase</fullName>
    </submittedName>
</protein>
<proteinExistence type="inferred from homology"/>
<sequence>MPDNGVSVIIPVFNDREALERAIPESIDALSGITGAFEILVAEDGSTDGSADLVRNWHETDPRVILLHADERLGRGRALNRAIKSASYGIVCYYDVDLATDIAHLPDLVGAIRDGADIATGSRLMPDSSIVRSGGREIASRGYNLLVRTILRSRLYDHQCGFKAFRRDRILTLIPEVQAPHWFWDTEVLVRGQRKGWRVAEFPVVWNEGPGTTVRFKDVFSMGSQIIGLWWQLHVAKG</sequence>
<organism evidence="9 10">
    <name type="scientific">Methanofollis fontis</name>
    <dbReference type="NCBI Taxonomy" id="2052832"/>
    <lineage>
        <taxon>Archaea</taxon>
        <taxon>Methanobacteriati</taxon>
        <taxon>Methanobacteriota</taxon>
        <taxon>Stenosarchaea group</taxon>
        <taxon>Methanomicrobia</taxon>
        <taxon>Methanomicrobiales</taxon>
        <taxon>Methanomicrobiaceae</taxon>
        <taxon>Methanofollis</taxon>
    </lineage>
</organism>
<dbReference type="InterPro" id="IPR001173">
    <property type="entry name" value="Glyco_trans_2-like"/>
</dbReference>
<dbReference type="OrthoDB" id="351177at2157"/>
<dbReference type="GO" id="GO:0016757">
    <property type="term" value="F:glycosyltransferase activity"/>
    <property type="evidence" value="ECO:0007669"/>
    <property type="project" value="UniProtKB-KW"/>
</dbReference>
<dbReference type="Gene3D" id="3.90.550.10">
    <property type="entry name" value="Spore Coat Polysaccharide Biosynthesis Protein SpsA, Chain A"/>
    <property type="match status" value="1"/>
</dbReference>
<evidence type="ECO:0000256" key="3">
    <source>
        <dbReference type="ARBA" id="ARBA00022676"/>
    </source>
</evidence>
<keyword evidence="10" id="KW-1185">Reference proteome</keyword>